<dbReference type="EMBL" id="HBGW01074593">
    <property type="protein sequence ID" value="CAD9625629.1"/>
    <property type="molecule type" value="Transcribed_RNA"/>
</dbReference>
<proteinExistence type="predicted"/>
<feature type="region of interest" description="Disordered" evidence="1">
    <location>
        <begin position="222"/>
        <end position="242"/>
    </location>
</feature>
<name>A0A6U9J7C1_9DINO</name>
<evidence type="ECO:0000313" key="2">
    <source>
        <dbReference type="EMBL" id="CAD9625629.1"/>
    </source>
</evidence>
<accession>A0A6U9J7C1</accession>
<protein>
    <submittedName>
        <fullName evidence="2">Uncharacterized protein</fullName>
    </submittedName>
</protein>
<dbReference type="AlphaFoldDB" id="A0A6U9J7C1"/>
<reference evidence="2" key="1">
    <citation type="submission" date="2021-01" db="EMBL/GenBank/DDBJ databases">
        <authorList>
            <person name="Corre E."/>
            <person name="Pelletier E."/>
            <person name="Niang G."/>
            <person name="Scheremetjew M."/>
            <person name="Finn R."/>
            <person name="Kale V."/>
            <person name="Holt S."/>
            <person name="Cochrane G."/>
            <person name="Meng A."/>
            <person name="Brown T."/>
            <person name="Cohen L."/>
        </authorList>
    </citation>
    <scope>NUCLEOTIDE SEQUENCE</scope>
    <source>
        <strain evidence="2">RCC3387</strain>
    </source>
</reference>
<gene>
    <name evidence="2" type="ORF">BRAN1462_LOCUS47507</name>
</gene>
<organism evidence="2">
    <name type="scientific">Zooxanthella nutricula</name>
    <dbReference type="NCBI Taxonomy" id="1333877"/>
    <lineage>
        <taxon>Eukaryota</taxon>
        <taxon>Sar</taxon>
        <taxon>Alveolata</taxon>
        <taxon>Dinophyceae</taxon>
        <taxon>Peridiniales</taxon>
        <taxon>Peridiniales incertae sedis</taxon>
        <taxon>Zooxanthella</taxon>
    </lineage>
</organism>
<evidence type="ECO:0000256" key="1">
    <source>
        <dbReference type="SAM" id="MobiDB-lite"/>
    </source>
</evidence>
<feature type="region of interest" description="Disordered" evidence="1">
    <location>
        <begin position="1"/>
        <end position="31"/>
    </location>
</feature>
<sequence>MSGRVFIAPQAGRPARNGSLPGDDEPWGTTASKAQFRPYGLAEASSSRGTFPNARLRSSHSVVGAGTDARSLLGRSALGSAARDDLSAVTELSASSVGAPLQGQPPAWAVSDRRPIPERPFLGNSVYREDQEKALNARNNYFPYRNEFHPRSKRLLYEMALAKCANDEGSSASGRSGSLSCFTVASKPAGALGAMGATATGSQAAGSAAGSAVGSRAASTPCLHSVASSPPATGDSRRVPGGIARRRREFQLKAPSMWPSDERWVRERYEKDGPAGLTGANFPSHAHSGSLASTSKSICLASSMLGWSHDAGPGKIGAGLM</sequence>